<dbReference type="HAMAP" id="MF_00137">
    <property type="entry name" value="SAICAR_synth"/>
    <property type="match status" value="1"/>
</dbReference>
<sequence length="1220" mass="134498">MHTKREALYEGKAKIIFPGPDPGSAVQHFKDDITAFNSQKKDVIPGKGAVNNRISYLIMRHLESHGIKTHILGFLNDREQLVRKVDIIPIEVVVRNLAYGSFCKRFGIAPGKPISPPVVEFYYKNDALSDPMMAEDHVVSFGYATRGEVGHIKAESLRVNTILCKVMSEVGIVLVDFKLEFGKLQQADREIVLADEISPDTCRLHNALDDSVLDKDLYRLNLGDALSGYTEVLQRIESHIPATRMNRQAFLTQLRNARDSLDLKTLEYSARMSNYVAETLSNSELTALRKQCADTFAEIRINLVTANNTRALNKYNKYVRDVLARALSALYAIISLRRNKQYSTPYQSISHILASGAPDAEKYMLLLMEFMEAIRPTKVKRFPESYTGTSVGRVRTAIMQNVTQLYVRGAEHDKYISQLHECLLKILDKMPFLLATCERITLVRGLLAHISDIPNVDEPSRQRSAHAESLQLQYLDFITKTALSLRCRSKIAALGSVQEPEMSLPYVAKLFEIIFSTTISNLVRHRTEYPGLRATSEQLVCLGRDIAASGFLNAEQLATFSEIHFPLVEQLRELCKHMDKYTDYAARGWHREAVQKWHKEIVPLLHRVSDLAHAAQVPEENDTQSGNEIFRKVRLKPICQTNTPPQNPRDLSRYKYHRRCIDRFYNGLSHLMCNVHFLDGVMIQLDEKISHMCQSAGIRNRVLTSGDSLTTSVHHYLGTLQGVAHTETGTVANSHTLIETASALLSHALVMLDGHHISRTPGSPAQEQHDYMQSTVYSPTAESAYKLRYLAELKQHMASCALMAPPRQQPAYVVASCINMQSHLPGTSSSTYITQASHLPSATERKHTSSMLQSVQGIAVPQVQQNVATQHANVAQCGTDPESHAGEGVTGNVRGFQNIQEQARMSVTGYAPPQHAVQTASGTSGQSEATSHCGNTNLFGSGTFVGNPTQLRAAHTNYSAAYTGSTHPGQQQHNIDLVLHPVTQPAVNPCWAGSNTSHAVHTQTTSGPIIAPELAAHTRAEVTQGLSAVEVATYSSVPVGVTTQSATPRLQFGDVPDSSLLEVHYVNQATHNDTSFGVETSSPGATTQRMYARNGRLGERHSWAPYRIACRRGSEASHSTPGPSAALAPTAPPQGITTQEVYRYAFMHSGGRENSTAFGINELTQGASITAACQDQPMAEHTDHDTPYDSTQSDADSPHGTILVIDEVALATTQGHTKIA</sequence>
<reference evidence="11 12" key="1">
    <citation type="journal article" date="2020" name="Mol. Plant">
        <title>The Chromosome-Based Rubber Tree Genome Provides New Insights into Spurge Genome Evolution and Rubber Biosynthesis.</title>
        <authorList>
            <person name="Liu J."/>
            <person name="Shi C."/>
            <person name="Shi C.C."/>
            <person name="Li W."/>
            <person name="Zhang Q.J."/>
            <person name="Zhang Y."/>
            <person name="Li K."/>
            <person name="Lu H.F."/>
            <person name="Shi C."/>
            <person name="Zhu S.T."/>
            <person name="Xiao Z.Y."/>
            <person name="Nan H."/>
            <person name="Yue Y."/>
            <person name="Zhu X.G."/>
            <person name="Wu Y."/>
            <person name="Hong X.N."/>
            <person name="Fan G.Y."/>
            <person name="Tong Y."/>
            <person name="Zhang D."/>
            <person name="Mao C.L."/>
            <person name="Liu Y.L."/>
            <person name="Hao S.J."/>
            <person name="Liu W.Q."/>
            <person name="Lv M.Q."/>
            <person name="Zhang H.B."/>
            <person name="Liu Y."/>
            <person name="Hu-Tang G.R."/>
            <person name="Wang J.P."/>
            <person name="Wang J.H."/>
            <person name="Sun Y.H."/>
            <person name="Ni S.B."/>
            <person name="Chen W.B."/>
            <person name="Zhang X.C."/>
            <person name="Jiao Y.N."/>
            <person name="Eichler E.E."/>
            <person name="Li G.H."/>
            <person name="Liu X."/>
            <person name="Gao L.Z."/>
        </authorList>
    </citation>
    <scope>NUCLEOTIDE SEQUENCE [LARGE SCALE GENOMIC DNA]</scope>
    <source>
        <strain evidence="12">cv. GT1</strain>
        <tissue evidence="11">Leaf</tissue>
    </source>
</reference>
<evidence type="ECO:0000256" key="4">
    <source>
        <dbReference type="ARBA" id="ARBA00022598"/>
    </source>
</evidence>
<evidence type="ECO:0000313" key="12">
    <source>
        <dbReference type="Proteomes" id="UP000467840"/>
    </source>
</evidence>
<evidence type="ECO:0000256" key="1">
    <source>
        <dbReference type="ARBA" id="ARBA00004672"/>
    </source>
</evidence>
<dbReference type="EC" id="6.3.2.6" evidence="3"/>
<keyword evidence="6" id="KW-0658">Purine biosynthesis</keyword>
<feature type="domain" description="SAICAR synthetase/ADE2 N-terminal" evidence="10">
    <location>
        <begin position="8"/>
        <end position="235"/>
    </location>
</feature>
<name>A0A6A6JYH2_HEVBR</name>
<keyword evidence="7" id="KW-0067">ATP-binding</keyword>
<dbReference type="CDD" id="cd01415">
    <property type="entry name" value="SAICAR_synt_PurC"/>
    <property type="match status" value="1"/>
</dbReference>
<evidence type="ECO:0000259" key="10">
    <source>
        <dbReference type="Pfam" id="PF01259"/>
    </source>
</evidence>
<comment type="caution">
    <text evidence="11">The sequence shown here is derived from an EMBL/GenBank/DDBJ whole genome shotgun (WGS) entry which is preliminary data.</text>
</comment>
<dbReference type="Proteomes" id="UP000467840">
    <property type="component" value="Unassembled WGS sequence"/>
</dbReference>
<dbReference type="GO" id="GO:0006189">
    <property type="term" value="P:'de novo' IMP biosynthetic process"/>
    <property type="evidence" value="ECO:0007669"/>
    <property type="project" value="UniProtKB-UniPathway"/>
</dbReference>
<dbReference type="Gene3D" id="3.30.200.20">
    <property type="entry name" value="Phosphorylase Kinase, domain 1"/>
    <property type="match status" value="1"/>
</dbReference>
<dbReference type="InterPro" id="IPR033934">
    <property type="entry name" value="SAICAR_synt_PurC"/>
</dbReference>
<accession>A0A6A6JYH2</accession>
<comment type="pathway">
    <text evidence="1">Purine metabolism; IMP biosynthesis via de novo pathway; 5-amino-1-(5-phospho-D-ribosyl)imidazole-4-carboxamide from 5-amino-1-(5-phospho-D-ribosyl)imidazole-4-carboxylate: step 1/2.</text>
</comment>
<dbReference type="Pfam" id="PF01259">
    <property type="entry name" value="SAICAR_synt"/>
    <property type="match status" value="1"/>
</dbReference>
<feature type="region of interest" description="Disordered" evidence="9">
    <location>
        <begin position="1177"/>
        <end position="1198"/>
    </location>
</feature>
<organism evidence="11 12">
    <name type="scientific">Hevea brasiliensis</name>
    <name type="common">Para rubber tree</name>
    <name type="synonym">Siphonia brasiliensis</name>
    <dbReference type="NCBI Taxonomy" id="3981"/>
    <lineage>
        <taxon>Eukaryota</taxon>
        <taxon>Viridiplantae</taxon>
        <taxon>Streptophyta</taxon>
        <taxon>Embryophyta</taxon>
        <taxon>Tracheophyta</taxon>
        <taxon>Spermatophyta</taxon>
        <taxon>Magnoliopsida</taxon>
        <taxon>eudicotyledons</taxon>
        <taxon>Gunneridae</taxon>
        <taxon>Pentapetalae</taxon>
        <taxon>rosids</taxon>
        <taxon>fabids</taxon>
        <taxon>Malpighiales</taxon>
        <taxon>Euphorbiaceae</taxon>
        <taxon>Crotonoideae</taxon>
        <taxon>Micrandreae</taxon>
        <taxon>Hevea</taxon>
    </lineage>
</organism>
<feature type="region of interest" description="Disordered" evidence="9">
    <location>
        <begin position="1114"/>
        <end position="1134"/>
    </location>
</feature>
<dbReference type="InterPro" id="IPR050089">
    <property type="entry name" value="SAICAR_synthetase"/>
</dbReference>
<comment type="catalytic activity">
    <reaction evidence="8">
        <text>5-amino-1-(5-phospho-D-ribosyl)imidazole-4-carboxylate + L-aspartate + ATP = (2S)-2-[5-amino-1-(5-phospho-beta-D-ribosyl)imidazole-4-carboxamido]succinate + ADP + phosphate + 2 H(+)</text>
        <dbReference type="Rhea" id="RHEA:22628"/>
        <dbReference type="ChEBI" id="CHEBI:15378"/>
        <dbReference type="ChEBI" id="CHEBI:29991"/>
        <dbReference type="ChEBI" id="CHEBI:30616"/>
        <dbReference type="ChEBI" id="CHEBI:43474"/>
        <dbReference type="ChEBI" id="CHEBI:58443"/>
        <dbReference type="ChEBI" id="CHEBI:77657"/>
        <dbReference type="ChEBI" id="CHEBI:456216"/>
        <dbReference type="EC" id="6.3.2.6"/>
    </reaction>
</comment>
<evidence type="ECO:0000256" key="8">
    <source>
        <dbReference type="ARBA" id="ARBA00048475"/>
    </source>
</evidence>
<feature type="compositionally biased region" description="Polar residues" evidence="9">
    <location>
        <begin position="828"/>
        <end position="840"/>
    </location>
</feature>
<gene>
    <name evidence="11" type="ORF">GH714_042484</name>
</gene>
<dbReference type="InterPro" id="IPR028923">
    <property type="entry name" value="SAICAR_synt/ADE2_N"/>
</dbReference>
<dbReference type="PANTHER" id="PTHR43599">
    <property type="entry name" value="MULTIFUNCTIONAL PROTEIN ADE2"/>
    <property type="match status" value="1"/>
</dbReference>
<dbReference type="NCBIfam" id="TIGR00081">
    <property type="entry name" value="purC"/>
    <property type="match status" value="1"/>
</dbReference>
<evidence type="ECO:0000256" key="2">
    <source>
        <dbReference type="ARBA" id="ARBA00010190"/>
    </source>
</evidence>
<dbReference type="PANTHER" id="PTHR43599:SF3">
    <property type="entry name" value="SI:DKEY-6E2.2"/>
    <property type="match status" value="1"/>
</dbReference>
<proteinExistence type="inferred from homology"/>
<evidence type="ECO:0000256" key="3">
    <source>
        <dbReference type="ARBA" id="ARBA00012217"/>
    </source>
</evidence>
<evidence type="ECO:0000256" key="6">
    <source>
        <dbReference type="ARBA" id="ARBA00022755"/>
    </source>
</evidence>
<protein>
    <recommendedName>
        <fullName evidence="3">phosphoribosylaminoimidazolesuccinocarboxamide synthase</fullName>
        <ecNumber evidence="3">6.3.2.6</ecNumber>
    </recommendedName>
</protein>
<comment type="similarity">
    <text evidence="2">Belongs to the SAICAR synthetase family.</text>
</comment>
<dbReference type="GO" id="GO:0004639">
    <property type="term" value="F:phosphoribosylaminoimidazolesuccinocarboxamide synthase activity"/>
    <property type="evidence" value="ECO:0007669"/>
    <property type="project" value="UniProtKB-EC"/>
</dbReference>
<dbReference type="GO" id="GO:0005524">
    <property type="term" value="F:ATP binding"/>
    <property type="evidence" value="ECO:0007669"/>
    <property type="project" value="UniProtKB-KW"/>
</dbReference>
<dbReference type="PROSITE" id="PS01057">
    <property type="entry name" value="SAICAR_SYNTHETASE_1"/>
    <property type="match status" value="1"/>
</dbReference>
<dbReference type="InterPro" id="IPR001636">
    <property type="entry name" value="SAICAR_synth"/>
</dbReference>
<dbReference type="PROSITE" id="PS01058">
    <property type="entry name" value="SAICAR_SYNTHETASE_2"/>
    <property type="match status" value="1"/>
</dbReference>
<dbReference type="UniPathway" id="UPA00074">
    <property type="reaction ID" value="UER00131"/>
</dbReference>
<feature type="region of interest" description="Disordered" evidence="9">
    <location>
        <begin position="828"/>
        <end position="852"/>
    </location>
</feature>
<keyword evidence="5" id="KW-0547">Nucleotide-binding</keyword>
<feature type="compositionally biased region" description="Basic and acidic residues" evidence="9">
    <location>
        <begin position="1178"/>
        <end position="1187"/>
    </location>
</feature>
<dbReference type="EMBL" id="JAAGAX010000511">
    <property type="protein sequence ID" value="KAF2281660.1"/>
    <property type="molecule type" value="Genomic_DNA"/>
</dbReference>
<keyword evidence="4" id="KW-0436">Ligase</keyword>
<evidence type="ECO:0000256" key="9">
    <source>
        <dbReference type="SAM" id="MobiDB-lite"/>
    </source>
</evidence>
<keyword evidence="12" id="KW-1185">Reference proteome</keyword>
<dbReference type="AlphaFoldDB" id="A0A6A6JYH2"/>
<dbReference type="GO" id="GO:0005829">
    <property type="term" value="C:cytosol"/>
    <property type="evidence" value="ECO:0007669"/>
    <property type="project" value="TreeGrafter"/>
</dbReference>
<dbReference type="Gene3D" id="3.30.470.20">
    <property type="entry name" value="ATP-grasp fold, B domain"/>
    <property type="match status" value="1"/>
</dbReference>
<evidence type="ECO:0000256" key="5">
    <source>
        <dbReference type="ARBA" id="ARBA00022741"/>
    </source>
</evidence>
<evidence type="ECO:0000313" key="11">
    <source>
        <dbReference type="EMBL" id="KAF2281660.1"/>
    </source>
</evidence>
<evidence type="ECO:0000256" key="7">
    <source>
        <dbReference type="ARBA" id="ARBA00022840"/>
    </source>
</evidence>
<dbReference type="SUPFAM" id="SSF56104">
    <property type="entry name" value="SAICAR synthase-like"/>
    <property type="match status" value="1"/>
</dbReference>
<dbReference type="InterPro" id="IPR018236">
    <property type="entry name" value="SAICAR_synthetase_CS"/>
</dbReference>